<accession>A0AAU9G273</accession>
<protein>
    <submittedName>
        <fullName evidence="1">Uncharacterized protein</fullName>
    </submittedName>
</protein>
<evidence type="ECO:0000313" key="1">
    <source>
        <dbReference type="EMBL" id="BFG02543.1"/>
    </source>
</evidence>
<organism evidence="1 2">
    <name type="scientific">Drosophila madeirensis</name>
    <name type="common">Fruit fly</name>
    <dbReference type="NCBI Taxonomy" id="30013"/>
    <lineage>
        <taxon>Eukaryota</taxon>
        <taxon>Metazoa</taxon>
        <taxon>Ecdysozoa</taxon>
        <taxon>Arthropoda</taxon>
        <taxon>Hexapoda</taxon>
        <taxon>Insecta</taxon>
        <taxon>Pterygota</taxon>
        <taxon>Neoptera</taxon>
        <taxon>Endopterygota</taxon>
        <taxon>Diptera</taxon>
        <taxon>Brachycera</taxon>
        <taxon>Muscomorpha</taxon>
        <taxon>Ephydroidea</taxon>
        <taxon>Drosophilidae</taxon>
        <taxon>Drosophila</taxon>
        <taxon>Sophophora</taxon>
    </lineage>
</organism>
<dbReference type="Proteomes" id="UP001500889">
    <property type="component" value="Chromosome A"/>
</dbReference>
<dbReference type="AlphaFoldDB" id="A0AAU9G273"/>
<keyword evidence="2" id="KW-1185">Reference proteome</keyword>
<evidence type="ECO:0000313" key="2">
    <source>
        <dbReference type="Proteomes" id="UP001500889"/>
    </source>
</evidence>
<gene>
    <name evidence="1" type="ORF">DMAD_02028</name>
</gene>
<proteinExistence type="predicted"/>
<dbReference type="EMBL" id="AP029266">
    <property type="protein sequence ID" value="BFG02543.1"/>
    <property type="molecule type" value="Genomic_DNA"/>
</dbReference>
<sequence length="116" mass="13969">MNQIPWQQQERNEFNIENWMKWQDSLPELEKKKYKDEVIKRWVFSQNKYLQQRSQELPFDELIPGEDETIEKRADTRRCLASQGNQLNGRLPLRQVNSTFDALKLGGNQPKKTYRN</sequence>
<reference evidence="1 2" key="1">
    <citation type="submission" date="2024-02" db="EMBL/GenBank/DDBJ databases">
        <title>A chromosome-level genome assembly of Drosophila madeirensis, a fruit fly species endemic to Madeira island.</title>
        <authorList>
            <person name="Tomihara K."/>
            <person name="Llopart A."/>
            <person name="Yamamoto D."/>
        </authorList>
    </citation>
    <scope>NUCLEOTIDE SEQUENCE [LARGE SCALE GENOMIC DNA]</scope>
    <source>
        <strain evidence="1 2">RF1</strain>
    </source>
</reference>
<name>A0AAU9G273_DROMD</name>